<evidence type="ECO:0000313" key="1">
    <source>
        <dbReference type="EMBL" id="PXV59422.1"/>
    </source>
</evidence>
<dbReference type="EMBL" id="QICL01000036">
    <property type="protein sequence ID" value="PXV59422.1"/>
    <property type="molecule type" value="Genomic_DNA"/>
</dbReference>
<sequence>MDRINPDGRHDYRLDRDGNMHFVKETEASNHTIYATNAKGNINTKNSINVDKYVIGGKETVTGVQGRRSDGSIETSTIDIYTSVGDRQSTALFEFASKNTDVEWSQTKTTQNGLDVNYIATSHSGNTDVGQSYVINRVFLQNDKMSNQNSIMGLVGTNIREANHSHPNGSTIVSGGDANLAKTLQSRFPNAKMHNYTPNDGKYTFFDEYSEPGLLPVIEIVAPRKKK</sequence>
<keyword evidence="2" id="KW-1185">Reference proteome</keyword>
<dbReference type="RefSeq" id="WP_110312344.1">
    <property type="nucleotide sequence ID" value="NZ_QICL01000036.1"/>
</dbReference>
<evidence type="ECO:0000313" key="2">
    <source>
        <dbReference type="Proteomes" id="UP000247973"/>
    </source>
</evidence>
<dbReference type="Proteomes" id="UP000247973">
    <property type="component" value="Unassembled WGS sequence"/>
</dbReference>
<gene>
    <name evidence="1" type="ORF">CLV62_13643</name>
</gene>
<proteinExistence type="predicted"/>
<dbReference type="InterPro" id="IPR028218">
    <property type="entry name" value="Toxin-JAB1"/>
</dbReference>
<reference evidence="1 2" key="1">
    <citation type="submission" date="2018-03" db="EMBL/GenBank/DDBJ databases">
        <title>Genomic Encyclopedia of Archaeal and Bacterial Type Strains, Phase II (KMG-II): from individual species to whole genera.</title>
        <authorList>
            <person name="Goeker M."/>
        </authorList>
    </citation>
    <scope>NUCLEOTIDE SEQUENCE [LARGE SCALE GENOMIC DNA]</scope>
    <source>
        <strain evidence="1 2">DSM 100214</strain>
    </source>
</reference>
<dbReference type="Pfam" id="PF15659">
    <property type="entry name" value="Toxin-JAB1"/>
    <property type="match status" value="1"/>
</dbReference>
<protein>
    <submittedName>
        <fullName evidence="1">JAB-like toxin 1</fullName>
    </submittedName>
</protein>
<name>A0A2V3PKF7_9BACT</name>
<comment type="caution">
    <text evidence="1">The sequence shown here is derived from an EMBL/GenBank/DDBJ whole genome shotgun (WGS) entry which is preliminary data.</text>
</comment>
<dbReference type="AlphaFoldDB" id="A0A2V3PKF7"/>
<accession>A0A2V3PKF7</accession>
<organism evidence="1 2">
    <name type="scientific">Dysgonomonas alginatilytica</name>
    <dbReference type="NCBI Taxonomy" id="1605892"/>
    <lineage>
        <taxon>Bacteria</taxon>
        <taxon>Pseudomonadati</taxon>
        <taxon>Bacteroidota</taxon>
        <taxon>Bacteroidia</taxon>
        <taxon>Bacteroidales</taxon>
        <taxon>Dysgonomonadaceae</taxon>
        <taxon>Dysgonomonas</taxon>
    </lineage>
</organism>